<gene>
    <name evidence="1" type="ORF">H261_08278</name>
</gene>
<name>M3AD81_9PROT</name>
<dbReference type="EMBL" id="AONQ01000017">
    <property type="protein sequence ID" value="EME70464.1"/>
    <property type="molecule type" value="Genomic_DNA"/>
</dbReference>
<dbReference type="AlphaFoldDB" id="M3AD81"/>
<sequence length="234" mass="24198">MHIPALANTREHPRLGCPTFAGITLSEAAPSAEAFFTSAGVLKAALTGAQATAAIIAEIAALAGEVEAARARTERPIADAARFTSEAGLLADMPLVGNERATIMGFASMIAAALEGTAINSGTTSPVTFFKSVRHLAHGLDGKGIDAAVQSFDRALAGHEAATTKLKAAHAKLLELAALADDGANRDRVSMLKASIDFKRRLPQALDELAAGREQVVAALARFDLALTTLKECA</sequence>
<accession>M3AD81</accession>
<dbReference type="Proteomes" id="UP000011744">
    <property type="component" value="Unassembled WGS sequence"/>
</dbReference>
<proteinExistence type="predicted"/>
<comment type="caution">
    <text evidence="1">The sequence shown here is derived from an EMBL/GenBank/DDBJ whole genome shotgun (WGS) entry which is preliminary data.</text>
</comment>
<evidence type="ECO:0000313" key="1">
    <source>
        <dbReference type="EMBL" id="EME70464.1"/>
    </source>
</evidence>
<dbReference type="STRING" id="1244869.H261_08278"/>
<dbReference type="PATRIC" id="fig|1244869.3.peg.1673"/>
<protein>
    <submittedName>
        <fullName evidence="1">Uncharacterized protein</fullName>
    </submittedName>
</protein>
<reference evidence="1 2" key="1">
    <citation type="journal article" date="2014" name="Genome Announc.">
        <title>Draft Genome Sequence of Magnetospirillum sp. Strain SO-1, a Freshwater Magnetotactic Bacterium Isolated from the Ol'khovka River, Russia.</title>
        <authorList>
            <person name="Grouzdev D.S."/>
            <person name="Dziuba M.V."/>
            <person name="Sukhacheva M.S."/>
            <person name="Mardanov A.V."/>
            <person name="Beletskiy A.V."/>
            <person name="Kuznetsov B.B."/>
            <person name="Skryabin K.G."/>
        </authorList>
    </citation>
    <scope>NUCLEOTIDE SEQUENCE [LARGE SCALE GENOMIC DNA]</scope>
    <source>
        <strain evidence="1 2">SO-1</strain>
    </source>
</reference>
<organism evidence="1 2">
    <name type="scientific">Paramagnetospirillum caucaseum</name>
    <dbReference type="NCBI Taxonomy" id="1244869"/>
    <lineage>
        <taxon>Bacteria</taxon>
        <taxon>Pseudomonadati</taxon>
        <taxon>Pseudomonadota</taxon>
        <taxon>Alphaproteobacteria</taxon>
        <taxon>Rhodospirillales</taxon>
        <taxon>Magnetospirillaceae</taxon>
        <taxon>Paramagnetospirillum</taxon>
    </lineage>
</organism>
<keyword evidence="2" id="KW-1185">Reference proteome</keyword>
<evidence type="ECO:0000313" key="2">
    <source>
        <dbReference type="Proteomes" id="UP000011744"/>
    </source>
</evidence>